<dbReference type="PROSITE" id="PS51379">
    <property type="entry name" value="4FE4S_FER_2"/>
    <property type="match status" value="2"/>
</dbReference>
<dbReference type="PANTHER" id="PTHR43687:SF1">
    <property type="entry name" value="FERREDOXIN III"/>
    <property type="match status" value="1"/>
</dbReference>
<evidence type="ECO:0000313" key="7">
    <source>
        <dbReference type="Proteomes" id="UP000427769"/>
    </source>
</evidence>
<evidence type="ECO:0000256" key="4">
    <source>
        <dbReference type="ARBA" id="ARBA00023014"/>
    </source>
</evidence>
<evidence type="ECO:0000313" key="6">
    <source>
        <dbReference type="EMBL" id="BBO74034.1"/>
    </source>
</evidence>
<dbReference type="EMBL" id="AP021875">
    <property type="protein sequence ID" value="BBO74034.1"/>
    <property type="molecule type" value="Genomic_DNA"/>
</dbReference>
<keyword evidence="3" id="KW-0408">Iron</keyword>
<accession>A0A5K7Z6F5</accession>
<dbReference type="OrthoDB" id="9803397at2"/>
<evidence type="ECO:0000259" key="5">
    <source>
        <dbReference type="PROSITE" id="PS51379"/>
    </source>
</evidence>
<feature type="domain" description="4Fe-4S ferredoxin-type" evidence="5">
    <location>
        <begin position="31"/>
        <end position="58"/>
    </location>
</feature>
<proteinExistence type="predicted"/>
<keyword evidence="7" id="KW-1185">Reference proteome</keyword>
<gene>
    <name evidence="6" type="ORF">DSCW_14510</name>
</gene>
<name>A0A5K7Z6F5_9BACT</name>
<dbReference type="GO" id="GO:0051539">
    <property type="term" value="F:4 iron, 4 sulfur cluster binding"/>
    <property type="evidence" value="ECO:0007669"/>
    <property type="project" value="UniProtKB-KW"/>
</dbReference>
<dbReference type="SUPFAM" id="SSF54862">
    <property type="entry name" value="4Fe-4S ferredoxins"/>
    <property type="match status" value="1"/>
</dbReference>
<keyword evidence="4" id="KW-0411">Iron-sulfur</keyword>
<dbReference type="InterPro" id="IPR017896">
    <property type="entry name" value="4Fe4S_Fe-S-bd"/>
</dbReference>
<keyword evidence="1" id="KW-0004">4Fe-4S</keyword>
<dbReference type="Gene3D" id="3.30.70.20">
    <property type="match status" value="1"/>
</dbReference>
<dbReference type="GO" id="GO:0046872">
    <property type="term" value="F:metal ion binding"/>
    <property type="evidence" value="ECO:0007669"/>
    <property type="project" value="UniProtKB-KW"/>
</dbReference>
<dbReference type="InterPro" id="IPR050572">
    <property type="entry name" value="Fe-S_Ferredoxin"/>
</dbReference>
<dbReference type="Proteomes" id="UP000427769">
    <property type="component" value="Chromosome"/>
</dbReference>
<dbReference type="RefSeq" id="WP_155303094.1">
    <property type="nucleotide sequence ID" value="NZ_AP021875.1"/>
</dbReference>
<evidence type="ECO:0000256" key="1">
    <source>
        <dbReference type="ARBA" id="ARBA00022485"/>
    </source>
</evidence>
<protein>
    <recommendedName>
        <fullName evidence="5">4Fe-4S ferredoxin-type domain-containing protein</fullName>
    </recommendedName>
</protein>
<dbReference type="PANTHER" id="PTHR43687">
    <property type="entry name" value="ADENYLYLSULFATE REDUCTASE, BETA SUBUNIT"/>
    <property type="match status" value="1"/>
</dbReference>
<evidence type="ECO:0000256" key="3">
    <source>
        <dbReference type="ARBA" id="ARBA00023004"/>
    </source>
</evidence>
<dbReference type="AlphaFoldDB" id="A0A5K7Z6F5"/>
<reference evidence="6 7" key="1">
    <citation type="submission" date="2019-11" db="EMBL/GenBank/DDBJ databases">
        <title>Comparative genomics of hydrocarbon-degrading Desulfosarcina strains.</title>
        <authorList>
            <person name="Watanabe M."/>
            <person name="Kojima H."/>
            <person name="Fukui M."/>
        </authorList>
    </citation>
    <scope>NUCLEOTIDE SEQUENCE [LARGE SCALE GENOMIC DNA]</scope>
    <source>
        <strain evidence="6 7">PP31</strain>
    </source>
</reference>
<feature type="domain" description="4Fe-4S ferredoxin-type" evidence="5">
    <location>
        <begin position="1"/>
        <end position="29"/>
    </location>
</feature>
<evidence type="ECO:0000256" key="2">
    <source>
        <dbReference type="ARBA" id="ARBA00022723"/>
    </source>
</evidence>
<dbReference type="KEGG" id="dwd:DSCW_14510"/>
<keyword evidence="2" id="KW-0479">Metal-binding</keyword>
<organism evidence="6 7">
    <name type="scientific">Desulfosarcina widdelii</name>
    <dbReference type="NCBI Taxonomy" id="947919"/>
    <lineage>
        <taxon>Bacteria</taxon>
        <taxon>Pseudomonadati</taxon>
        <taxon>Thermodesulfobacteriota</taxon>
        <taxon>Desulfobacteria</taxon>
        <taxon>Desulfobacterales</taxon>
        <taxon>Desulfosarcinaceae</taxon>
        <taxon>Desulfosarcina</taxon>
    </lineage>
</organism>
<sequence>MPWISKDRCTGCEECIDVCTVGAISMENGVAVIDEDRCIRCAVCHDVCSDDAVRHDGERIPEEVEANMKWVQGLLEHPYYLNDKDKQKGLIQRLQKYFGKNRKVIEKTIARLENL</sequence>
<dbReference type="Pfam" id="PF13237">
    <property type="entry name" value="Fer4_10"/>
    <property type="match status" value="1"/>
</dbReference>